<dbReference type="RefSeq" id="WP_235725376.1">
    <property type="nucleotide sequence ID" value="NZ_JAKGCU010000024.1"/>
</dbReference>
<dbReference type="Gene3D" id="1.10.860.10">
    <property type="entry name" value="DNAb Helicase, Chain A"/>
    <property type="match status" value="1"/>
</dbReference>
<organism evidence="2 3">
    <name type="scientific">Gordonia tangerina</name>
    <dbReference type="NCBI Taxonomy" id="2911060"/>
    <lineage>
        <taxon>Bacteria</taxon>
        <taxon>Bacillati</taxon>
        <taxon>Actinomycetota</taxon>
        <taxon>Actinomycetes</taxon>
        <taxon>Mycobacteriales</taxon>
        <taxon>Gordoniaceae</taxon>
        <taxon>Gordonia</taxon>
    </lineage>
</organism>
<evidence type="ECO:0000313" key="3">
    <source>
        <dbReference type="Proteomes" id="UP001108089"/>
    </source>
</evidence>
<dbReference type="Proteomes" id="UP001108089">
    <property type="component" value="Unassembled WGS sequence"/>
</dbReference>
<dbReference type="InterPro" id="IPR036185">
    <property type="entry name" value="DNA_heli_DnaB-like_N_sf"/>
</dbReference>
<dbReference type="InterPro" id="IPR016136">
    <property type="entry name" value="DNA_helicase_N/primase_C"/>
</dbReference>
<evidence type="ECO:0000256" key="1">
    <source>
        <dbReference type="SAM" id="MobiDB-lite"/>
    </source>
</evidence>
<evidence type="ECO:0000313" key="2">
    <source>
        <dbReference type="EMBL" id="MCF3940631.1"/>
    </source>
</evidence>
<feature type="region of interest" description="Disordered" evidence="1">
    <location>
        <begin position="1"/>
        <end position="43"/>
    </location>
</feature>
<reference evidence="2" key="1">
    <citation type="submission" date="2022-01" db="EMBL/GenBank/DDBJ databases">
        <title>Gordonia xiamenensis sp. nov., isolated from surface seawater in Xiamen.</title>
        <authorList>
            <person name="He Y.F."/>
        </authorList>
    </citation>
    <scope>NUCLEOTIDE SEQUENCE</scope>
    <source>
        <strain evidence="2">GW1C4-4</strain>
    </source>
</reference>
<accession>A0ABS9DNH4</accession>
<gene>
    <name evidence="2" type="ORF">L1892_19870</name>
</gene>
<name>A0ABS9DNH4_9ACTN</name>
<protein>
    <submittedName>
        <fullName evidence="2">Uncharacterized protein</fullName>
    </submittedName>
</protein>
<proteinExistence type="predicted"/>
<comment type="caution">
    <text evidence="2">The sequence shown here is derived from an EMBL/GenBank/DDBJ whole genome shotgun (WGS) entry which is preliminary data.</text>
</comment>
<dbReference type="SUPFAM" id="SSF48024">
    <property type="entry name" value="N-terminal domain of DnaB helicase"/>
    <property type="match status" value="1"/>
</dbReference>
<keyword evidence="3" id="KW-1185">Reference proteome</keyword>
<sequence length="226" mass="24522">MVDTPRNTEQPDTTEPVPGASTIEPLPELETITTSDDPTRYGTLDATEDLDAALELELAFLACLLYAPPAMSHAVITALIGARTNTTAEPDVLPADTTLFLGPANRLIFDTAVELIDQGTPATPQLVQARLTDQGQHRRTKGAMLDIVAPAQPRPTVAGGADLPHLAAALVDAWYRRGYLALITRMHHHTTSRPVDELAGHWAALTDHQQTAERRRLAVRDHLARI</sequence>
<feature type="compositionally biased region" description="Polar residues" evidence="1">
    <location>
        <begin position="1"/>
        <end position="13"/>
    </location>
</feature>
<dbReference type="EMBL" id="JAKGCU010000024">
    <property type="protein sequence ID" value="MCF3940631.1"/>
    <property type="molecule type" value="Genomic_DNA"/>
</dbReference>